<comment type="catalytic activity">
    <reaction evidence="1 6">
        <text>alpha-D-ribose 1,5-bisphosphate + ATP = 5-phospho-alpha-D-ribose 1-diphosphate + ADP</text>
        <dbReference type="Rhea" id="RHEA:20109"/>
        <dbReference type="ChEBI" id="CHEBI:30616"/>
        <dbReference type="ChEBI" id="CHEBI:58017"/>
        <dbReference type="ChEBI" id="CHEBI:68688"/>
        <dbReference type="ChEBI" id="CHEBI:456216"/>
        <dbReference type="EC" id="2.7.4.23"/>
    </reaction>
</comment>
<dbReference type="GO" id="GO:0033863">
    <property type="term" value="F:ribose 1,5-bisphosphate phosphokinase activity"/>
    <property type="evidence" value="ECO:0007669"/>
    <property type="project" value="UniProtKB-UniRule"/>
</dbReference>
<dbReference type="EMBL" id="AP018933">
    <property type="protein sequence ID" value="BBG30386.1"/>
    <property type="molecule type" value="Genomic_DNA"/>
</dbReference>
<dbReference type="GO" id="GO:0005524">
    <property type="term" value="F:ATP binding"/>
    <property type="evidence" value="ECO:0007669"/>
    <property type="project" value="UniProtKB-KW"/>
</dbReference>
<dbReference type="GO" id="GO:0019634">
    <property type="term" value="P:organic phosphonate metabolic process"/>
    <property type="evidence" value="ECO:0007669"/>
    <property type="project" value="UniProtKB-UniRule"/>
</dbReference>
<reference evidence="8 9" key="1">
    <citation type="submission" date="2018-09" db="EMBL/GenBank/DDBJ databases">
        <title>Zymobacter palmae IAM14233 (=T109) whole genome analysis.</title>
        <authorList>
            <person name="Yanase H."/>
        </authorList>
    </citation>
    <scope>NUCLEOTIDE SEQUENCE [LARGE SCALE GENOMIC DNA]</scope>
    <source>
        <strain evidence="8 9">IAM14233</strain>
    </source>
</reference>
<dbReference type="RefSeq" id="WP_027705463.1">
    <property type="nucleotide sequence ID" value="NZ_AP018933.1"/>
</dbReference>
<dbReference type="EC" id="2.7.4.23" evidence="6"/>
<dbReference type="Proteomes" id="UP000267342">
    <property type="component" value="Chromosome"/>
</dbReference>
<keyword evidence="4 6" id="KW-0547">Nucleotide-binding</keyword>
<comment type="caution">
    <text evidence="6">Lacks conserved residue(s) required for the propagation of feature annotation.</text>
</comment>
<keyword evidence="5 6" id="KW-0067">ATP-binding</keyword>
<evidence type="ECO:0000259" key="7">
    <source>
        <dbReference type="SMART" id="SM00072"/>
    </source>
</evidence>
<keyword evidence="9" id="KW-1185">Reference proteome</keyword>
<keyword evidence="8" id="KW-0418">Kinase</keyword>
<evidence type="ECO:0000256" key="3">
    <source>
        <dbReference type="ARBA" id="ARBA00022679"/>
    </source>
</evidence>
<proteinExistence type="inferred from homology"/>
<evidence type="ECO:0000313" key="8">
    <source>
        <dbReference type="EMBL" id="BBG30386.1"/>
    </source>
</evidence>
<dbReference type="InterPro" id="IPR008145">
    <property type="entry name" value="GK/Ca_channel_bsu"/>
</dbReference>
<evidence type="ECO:0000256" key="5">
    <source>
        <dbReference type="ARBA" id="ARBA00022840"/>
    </source>
</evidence>
<feature type="domain" description="Guanylate kinase/L-type calcium channel beta subunit" evidence="7">
    <location>
        <begin position="1"/>
        <end position="181"/>
    </location>
</feature>
<sequence length="183" mass="20344">MSMLVYLMGASGAGKDSLLDALRQAAVPRLLVAHRYITRPAGMTGENHIALSQAEFALRRDNGLFALYWQAHDCQYAIGAEIDLWLTRRLDVVVNGSRAYLPHAQARYGQRLLPICLTVAPDVLRQRLMARGRESPAQIDERLQRAETAQRQLPATCLFIENNGPLADTANRFRALLAHPISA</sequence>
<comment type="similarity">
    <text evidence="6">Belongs to the ribose 1,5-bisphosphokinase family.</text>
</comment>
<dbReference type="AlphaFoldDB" id="A0A348HFI4"/>
<dbReference type="InterPro" id="IPR027417">
    <property type="entry name" value="P-loop_NTPase"/>
</dbReference>
<dbReference type="HAMAP" id="MF_00836">
    <property type="entry name" value="PhnN"/>
    <property type="match status" value="1"/>
</dbReference>
<evidence type="ECO:0000256" key="2">
    <source>
        <dbReference type="ARBA" id="ARBA00005069"/>
    </source>
</evidence>
<dbReference type="Gene3D" id="3.40.50.300">
    <property type="entry name" value="P-loop containing nucleotide triphosphate hydrolases"/>
    <property type="match status" value="1"/>
</dbReference>
<evidence type="ECO:0000256" key="4">
    <source>
        <dbReference type="ARBA" id="ARBA00022741"/>
    </source>
</evidence>
<dbReference type="SUPFAM" id="SSF52540">
    <property type="entry name" value="P-loop containing nucleoside triphosphate hydrolases"/>
    <property type="match status" value="1"/>
</dbReference>
<dbReference type="NCBIfam" id="NF007485">
    <property type="entry name" value="PRK10078.1"/>
    <property type="match status" value="1"/>
</dbReference>
<organism evidence="8 9">
    <name type="scientific">Zymobacter palmae</name>
    <dbReference type="NCBI Taxonomy" id="33074"/>
    <lineage>
        <taxon>Bacteria</taxon>
        <taxon>Pseudomonadati</taxon>
        <taxon>Pseudomonadota</taxon>
        <taxon>Gammaproteobacteria</taxon>
        <taxon>Oceanospirillales</taxon>
        <taxon>Halomonadaceae</taxon>
        <taxon>Zymobacter group</taxon>
        <taxon>Zymobacter</taxon>
    </lineage>
</organism>
<name>A0A348HFI4_9GAMM</name>
<evidence type="ECO:0000313" key="9">
    <source>
        <dbReference type="Proteomes" id="UP000267342"/>
    </source>
</evidence>
<dbReference type="NCBIfam" id="TIGR02322">
    <property type="entry name" value="phosphon_PhnN"/>
    <property type="match status" value="1"/>
</dbReference>
<dbReference type="SMART" id="SM00072">
    <property type="entry name" value="GuKc"/>
    <property type="match status" value="1"/>
</dbReference>
<comment type="pathway">
    <text evidence="2 6">Metabolic intermediate biosynthesis; 5-phospho-alpha-D-ribose 1-diphosphate biosynthesis; 5-phospho-alpha-D-ribose 1-diphosphate from D-ribose 5-phosphate (route II): step 3/3.</text>
</comment>
<dbReference type="InterPro" id="IPR012699">
    <property type="entry name" value="PhnN"/>
</dbReference>
<dbReference type="UniPathway" id="UPA00087">
    <property type="reaction ID" value="UER00175"/>
</dbReference>
<keyword evidence="3 6" id="KW-0808">Transferase</keyword>
<gene>
    <name evidence="6" type="primary">phnN</name>
    <name evidence="8" type="ORF">ZBT109_1630</name>
</gene>
<dbReference type="KEGG" id="zpl:ZBT109_1630"/>
<comment type="function">
    <text evidence="6">Catalyzes the phosphorylation of ribose 1,5-bisphosphate to 5-phospho-D-ribosyl alpha-1-diphosphate (PRPP).</text>
</comment>
<accession>A0A348HFI4</accession>
<protein>
    <recommendedName>
        <fullName evidence="6">Ribose 1,5-bisphosphate phosphokinase PhnN</fullName>
        <ecNumber evidence="6">2.7.4.23</ecNumber>
    </recommendedName>
    <alternativeName>
        <fullName evidence="6">Ribose 1,5-bisphosphokinase</fullName>
    </alternativeName>
</protein>
<dbReference type="GO" id="GO:0006015">
    <property type="term" value="P:5-phosphoribose 1-diphosphate biosynthetic process"/>
    <property type="evidence" value="ECO:0007669"/>
    <property type="project" value="UniProtKB-UniRule"/>
</dbReference>
<evidence type="ECO:0000256" key="6">
    <source>
        <dbReference type="HAMAP-Rule" id="MF_00836"/>
    </source>
</evidence>
<evidence type="ECO:0000256" key="1">
    <source>
        <dbReference type="ARBA" id="ARBA00000373"/>
    </source>
</evidence>
<dbReference type="OrthoDB" id="341217at2"/>
<dbReference type="STRING" id="1123510.GCA_000620025_02425"/>